<evidence type="ECO:0000313" key="2">
    <source>
        <dbReference type="Proteomes" id="UP000191612"/>
    </source>
</evidence>
<evidence type="ECO:0008006" key="3">
    <source>
        <dbReference type="Google" id="ProtNLM"/>
    </source>
</evidence>
<sequence>MSIDMTHQAHAKISLDERYKKLSNELVLVKRRHRARGPFHDPFWNRDFEVERIELKKLRLKRLISLRDFPGKVSEWEKTTEAQSLLEQIKAQEAHYNCLKQLV</sequence>
<organism evidence="1 2">
    <name type="scientific">Penicillium solitum</name>
    <dbReference type="NCBI Taxonomy" id="60172"/>
    <lineage>
        <taxon>Eukaryota</taxon>
        <taxon>Fungi</taxon>
        <taxon>Dikarya</taxon>
        <taxon>Ascomycota</taxon>
        <taxon>Pezizomycotina</taxon>
        <taxon>Eurotiomycetes</taxon>
        <taxon>Eurotiomycetidae</taxon>
        <taxon>Eurotiales</taxon>
        <taxon>Aspergillaceae</taxon>
        <taxon>Penicillium</taxon>
    </lineage>
</organism>
<dbReference type="OrthoDB" id="5386595at2759"/>
<comment type="caution">
    <text evidence="1">The sequence shown here is derived from an EMBL/GenBank/DDBJ whole genome shotgun (WGS) entry which is preliminary data.</text>
</comment>
<name>A0A1V6RPX9_9EURO</name>
<dbReference type="EMBL" id="MDYO01000001">
    <property type="protein sequence ID" value="OQE03534.1"/>
    <property type="molecule type" value="Genomic_DNA"/>
</dbReference>
<dbReference type="STRING" id="60172.A0A1V6RPX9"/>
<keyword evidence="2" id="KW-1185">Reference proteome</keyword>
<evidence type="ECO:0000313" key="1">
    <source>
        <dbReference type="EMBL" id="OQE03534.1"/>
    </source>
</evidence>
<reference evidence="2" key="1">
    <citation type="journal article" date="2017" name="Nat. Microbiol.">
        <title>Global analysis of biosynthetic gene clusters reveals vast potential of secondary metabolite production in Penicillium species.</title>
        <authorList>
            <person name="Nielsen J.C."/>
            <person name="Grijseels S."/>
            <person name="Prigent S."/>
            <person name="Ji B."/>
            <person name="Dainat J."/>
            <person name="Nielsen K.F."/>
            <person name="Frisvad J.C."/>
            <person name="Workman M."/>
            <person name="Nielsen J."/>
        </authorList>
    </citation>
    <scope>NUCLEOTIDE SEQUENCE [LARGE SCALE GENOMIC DNA]</scope>
    <source>
        <strain evidence="2">IBT 29525</strain>
    </source>
</reference>
<dbReference type="AlphaFoldDB" id="A0A1V6RPX9"/>
<gene>
    <name evidence="1" type="ORF">PENSOL_c001G09981</name>
</gene>
<dbReference type="Proteomes" id="UP000191612">
    <property type="component" value="Unassembled WGS sequence"/>
</dbReference>
<accession>A0A1V6RPX9</accession>
<protein>
    <recommendedName>
        <fullName evidence="3">CHAD domain-containing protein</fullName>
    </recommendedName>
</protein>
<proteinExistence type="predicted"/>